<reference evidence="1" key="2">
    <citation type="submission" date="2024-09" db="EMBL/GenBank/DDBJ databases">
        <authorList>
            <person name="Veyrier F.J."/>
        </authorList>
    </citation>
    <scope>NUCLEOTIDE SEQUENCE</scope>
    <source>
        <strain evidence="1">17694</strain>
    </source>
</reference>
<evidence type="ECO:0000313" key="2">
    <source>
        <dbReference type="Proteomes" id="UP000831534"/>
    </source>
</evidence>
<organism evidence="1 2">
    <name type="scientific">Conchiformibius kuhniae</name>
    <dbReference type="NCBI Taxonomy" id="211502"/>
    <lineage>
        <taxon>Bacteria</taxon>
        <taxon>Pseudomonadati</taxon>
        <taxon>Pseudomonadota</taxon>
        <taxon>Betaproteobacteria</taxon>
        <taxon>Neisseriales</taxon>
        <taxon>Neisseriaceae</taxon>
        <taxon>Conchiformibius</taxon>
    </lineage>
</organism>
<keyword evidence="1" id="KW-0449">Lipoprotein</keyword>
<name>A0A8T9MUA2_9NEIS</name>
<gene>
    <name evidence="1" type="primary">yecR</name>
    <name evidence="1" type="ORF">LVJ77_04645</name>
</gene>
<dbReference type="EMBL" id="CP091521">
    <property type="protein sequence ID" value="UOP05450.1"/>
    <property type="molecule type" value="Genomic_DNA"/>
</dbReference>
<dbReference type="AlphaFoldDB" id="A0A8T9MUA2"/>
<reference evidence="1" key="1">
    <citation type="journal article" date="2022" name="Res Sq">
        <title>Evolution of multicellular longitudinally dividing oral cavity symbionts (Neisseriaceae).</title>
        <authorList>
            <person name="Nyongesa S."/>
            <person name="Weber P."/>
            <person name="Bernet E."/>
            <person name="Pullido F."/>
            <person name="Nieckarz M."/>
            <person name="Delaby M."/>
            <person name="Nieves C."/>
            <person name="Viehboeck T."/>
            <person name="Krause N."/>
            <person name="Rivera-Millot A."/>
            <person name="Nakamura A."/>
            <person name="Vischer N."/>
            <person name="VanNieuwenhze M."/>
            <person name="Brun Y."/>
            <person name="Cava F."/>
            <person name="Bulgheresi S."/>
            <person name="Veyrier F."/>
        </authorList>
    </citation>
    <scope>NUCLEOTIDE SEQUENCE</scope>
    <source>
        <strain evidence="1">17694</strain>
    </source>
</reference>
<accession>A0A8T9MUA2</accession>
<sequence>MKWKKYGFLFVPTALMLTASTPEPTDWQAIGGSRADGIVRVAYEQHFKQRLSRNEKQAQNVAYHRCKVWGYTGAESFGGNTRTCIDRHPKGVCVVWQHIREYQCTDHHNDAPAAKSKGSQDNKGGIIINLSPVNKVNLNNSADK</sequence>
<dbReference type="InterPro" id="IPR025731">
    <property type="entry name" value="YecR-like"/>
</dbReference>
<keyword evidence="2" id="KW-1185">Reference proteome</keyword>
<protein>
    <submittedName>
        <fullName evidence="1">YecR family lipoprotein</fullName>
    </submittedName>
</protein>
<evidence type="ECO:0000313" key="1">
    <source>
        <dbReference type="EMBL" id="UOP05450.1"/>
    </source>
</evidence>
<dbReference type="Proteomes" id="UP000831534">
    <property type="component" value="Chromosome"/>
</dbReference>
<dbReference type="RefSeq" id="WP_051255703.1">
    <property type="nucleotide sequence ID" value="NZ_CP091521.1"/>
</dbReference>
<dbReference type="Pfam" id="PF13992">
    <property type="entry name" value="YecR"/>
    <property type="match status" value="1"/>
</dbReference>
<proteinExistence type="predicted"/>
<dbReference type="KEGG" id="ckh:LVJ77_04645"/>